<comment type="caution">
    <text evidence="2">The sequence shown here is derived from an EMBL/GenBank/DDBJ whole genome shotgun (WGS) entry which is preliminary data.</text>
</comment>
<dbReference type="Pfam" id="PF05437">
    <property type="entry name" value="AzlD"/>
    <property type="match status" value="1"/>
</dbReference>
<evidence type="ECO:0000256" key="1">
    <source>
        <dbReference type="SAM" id="Phobius"/>
    </source>
</evidence>
<keyword evidence="3" id="KW-1185">Reference proteome</keyword>
<organism evidence="2 3">
    <name type="scientific">Noviherbaspirillum pedocola</name>
    <dbReference type="NCBI Taxonomy" id="2801341"/>
    <lineage>
        <taxon>Bacteria</taxon>
        <taxon>Pseudomonadati</taxon>
        <taxon>Pseudomonadota</taxon>
        <taxon>Betaproteobacteria</taxon>
        <taxon>Burkholderiales</taxon>
        <taxon>Oxalobacteraceae</taxon>
        <taxon>Noviherbaspirillum</taxon>
    </lineage>
</organism>
<name>A0A934W4Y3_9BURK</name>
<feature type="transmembrane region" description="Helical" evidence="1">
    <location>
        <begin position="6"/>
        <end position="27"/>
    </location>
</feature>
<dbReference type="EMBL" id="JAEPBG010000001">
    <property type="protein sequence ID" value="MBK4733315.1"/>
    <property type="molecule type" value="Genomic_DNA"/>
</dbReference>
<accession>A0A934W4Y3</accession>
<dbReference type="AlphaFoldDB" id="A0A934W4Y3"/>
<sequence length="106" mass="11618">MDAHEIWITIALMTAATVITRASFFLFARVRLPAGVRHALRYAPPVAFAAIVMPDILLANGALMSDWRNPRIIGAIAATLFFLASRHLLGTIIVGMLAYTAARLWL</sequence>
<protein>
    <submittedName>
        <fullName evidence="2">AzlD domain-containing protein</fullName>
    </submittedName>
</protein>
<evidence type="ECO:0000313" key="3">
    <source>
        <dbReference type="Proteomes" id="UP000622890"/>
    </source>
</evidence>
<feature type="transmembrane region" description="Helical" evidence="1">
    <location>
        <begin position="72"/>
        <end position="99"/>
    </location>
</feature>
<feature type="transmembrane region" description="Helical" evidence="1">
    <location>
        <begin position="39"/>
        <end position="60"/>
    </location>
</feature>
<keyword evidence="1" id="KW-0812">Transmembrane</keyword>
<proteinExistence type="predicted"/>
<dbReference type="InterPro" id="IPR008407">
    <property type="entry name" value="Brnchd-chn_aa_trnsp_AzlD"/>
</dbReference>
<evidence type="ECO:0000313" key="2">
    <source>
        <dbReference type="EMBL" id="MBK4733315.1"/>
    </source>
</evidence>
<dbReference type="Proteomes" id="UP000622890">
    <property type="component" value="Unassembled WGS sequence"/>
</dbReference>
<reference evidence="2" key="1">
    <citation type="submission" date="2021-01" db="EMBL/GenBank/DDBJ databases">
        <title>Genome sequence of strain Noviherbaspirillum sp. DKR-6.</title>
        <authorList>
            <person name="Chaudhary D.K."/>
        </authorList>
    </citation>
    <scope>NUCLEOTIDE SEQUENCE</scope>
    <source>
        <strain evidence="2">DKR-6</strain>
    </source>
</reference>
<keyword evidence="1" id="KW-0472">Membrane</keyword>
<keyword evidence="1" id="KW-1133">Transmembrane helix</keyword>
<gene>
    <name evidence="2" type="ORF">JJB74_01600</name>
</gene>